<proteinExistence type="predicted"/>
<dbReference type="PANTHER" id="PTHR33710">
    <property type="entry name" value="BNAC02G09200D PROTEIN"/>
    <property type="match status" value="1"/>
</dbReference>
<name>A0A8T1P5C9_CARIL</name>
<evidence type="ECO:0000313" key="1">
    <source>
        <dbReference type="EMBL" id="KAG6639069.1"/>
    </source>
</evidence>
<reference evidence="1" key="1">
    <citation type="submission" date="2020-12" db="EMBL/GenBank/DDBJ databases">
        <title>WGS assembly of Carya illinoinensis cv. Pawnee.</title>
        <authorList>
            <person name="Platts A."/>
            <person name="Shu S."/>
            <person name="Wright S."/>
            <person name="Barry K."/>
            <person name="Edger P."/>
            <person name="Pires J.C."/>
            <person name="Schmutz J."/>
        </authorList>
    </citation>
    <scope>NUCLEOTIDE SEQUENCE</scope>
    <source>
        <tissue evidence="1">Leaf</tissue>
    </source>
</reference>
<gene>
    <name evidence="1" type="ORF">CIPAW_10G075400</name>
</gene>
<evidence type="ECO:0000313" key="2">
    <source>
        <dbReference type="Proteomes" id="UP000811609"/>
    </source>
</evidence>
<dbReference type="Proteomes" id="UP000811609">
    <property type="component" value="Chromosome 10"/>
</dbReference>
<dbReference type="EMBL" id="CM031818">
    <property type="protein sequence ID" value="KAG6639069.1"/>
    <property type="molecule type" value="Genomic_DNA"/>
</dbReference>
<comment type="caution">
    <text evidence="1">The sequence shown here is derived from an EMBL/GenBank/DDBJ whole genome shotgun (WGS) entry which is preliminary data.</text>
</comment>
<dbReference type="AlphaFoldDB" id="A0A8T1P5C9"/>
<dbReference type="PANTHER" id="PTHR33710:SF62">
    <property type="entry name" value="DUF4283 DOMAIN PROTEIN"/>
    <property type="match status" value="1"/>
</dbReference>
<protein>
    <submittedName>
        <fullName evidence="1">Uncharacterized protein</fullName>
    </submittedName>
</protein>
<organism evidence="1 2">
    <name type="scientific">Carya illinoinensis</name>
    <name type="common">Pecan</name>
    <dbReference type="NCBI Taxonomy" id="32201"/>
    <lineage>
        <taxon>Eukaryota</taxon>
        <taxon>Viridiplantae</taxon>
        <taxon>Streptophyta</taxon>
        <taxon>Embryophyta</taxon>
        <taxon>Tracheophyta</taxon>
        <taxon>Spermatophyta</taxon>
        <taxon>Magnoliopsida</taxon>
        <taxon>eudicotyledons</taxon>
        <taxon>Gunneridae</taxon>
        <taxon>Pentapetalae</taxon>
        <taxon>rosids</taxon>
        <taxon>fabids</taxon>
        <taxon>Fagales</taxon>
        <taxon>Juglandaceae</taxon>
        <taxon>Carya</taxon>
    </lineage>
</organism>
<sequence>MLGFRAVLNDYTLKDMGFVGSKFTWCNRRNDANRIYERLNRYLANSQWCQYFPKAIVYHGAATYSNHLPIWLNIEGIFRPRKVKRPFRFEAMWTGVDGCEQIIKDS</sequence>
<keyword evidence="2" id="KW-1185">Reference proteome</keyword>
<accession>A0A8T1P5C9</accession>